<evidence type="ECO:0000313" key="2">
    <source>
        <dbReference type="EMBL" id="KAG8463773.1"/>
    </source>
</evidence>
<dbReference type="Proteomes" id="UP000751190">
    <property type="component" value="Unassembled WGS sequence"/>
</dbReference>
<dbReference type="OrthoDB" id="190846at2759"/>
<keyword evidence="1" id="KW-0472">Membrane</keyword>
<keyword evidence="3" id="KW-1185">Reference proteome</keyword>
<dbReference type="InterPro" id="IPR029058">
    <property type="entry name" value="AB_hydrolase_fold"/>
</dbReference>
<evidence type="ECO:0008006" key="4">
    <source>
        <dbReference type="Google" id="ProtNLM"/>
    </source>
</evidence>
<feature type="transmembrane region" description="Helical" evidence="1">
    <location>
        <begin position="21"/>
        <end position="45"/>
    </location>
</feature>
<comment type="caution">
    <text evidence="2">The sequence shown here is derived from an EMBL/GenBank/DDBJ whole genome shotgun (WGS) entry which is preliminary data.</text>
</comment>
<reference evidence="2" key="1">
    <citation type="submission" date="2021-05" db="EMBL/GenBank/DDBJ databases">
        <title>The genome of the haptophyte Pavlova lutheri (Diacronema luteri, Pavlovales) - a model for lipid biosynthesis in eukaryotic algae.</title>
        <authorList>
            <person name="Hulatt C.J."/>
            <person name="Posewitz M.C."/>
        </authorList>
    </citation>
    <scope>NUCLEOTIDE SEQUENCE</scope>
    <source>
        <strain evidence="2">NIVA-4/92</strain>
    </source>
</reference>
<sequence length="649" mass="68277">MAKARVAADDAPAADAPRARASASCGCGLASAIVVGVLGVAIGLFGREVLRPASPWQPADVAAAASAAASARDGQVGALGHLLDFFPEGVVRDALAEYAQNLPSLPSREPAPAGGLGLPGLRAAAHGVSAKHPILMVPGFVTSGLELWKGHECAGAQFRRRLWGTLDMLSLLTTAKDCWLRHMDLDGVTGADPPGVRVRAAQSFDAADYFAGSFWVWAPVLESLAHIGYTSSELHFAAYDWRLPFAVLETRDRLFSQIRAWVESAVRSRREKVVVVAHSMGCNVWTYFLKWISHPHPDGGGARASWIEEHIETIALIGAPQLGASCALCGISAGDSASFTLVPGVLGMTLNAVVSPATRRRVMRAFGAAQSLVPMGGNAVWGDARGAPDDDDAAASGGAVDGEGGAALGLSLGAWLGQRDAADADAAFRPYATVEDAVAAMRHDALRSQDERWADRGKPFAVWETQREWNNPLVTPLPHAPSLKIACLYGVGIPTERAYIVSEALARAQPAEDGLRAGDAVPWLIDRAASNGTALVRGVRSSDGDGTVNLVSLGYTCYSAWRKRRDLNPAGAHIVQREYADEKQGIASLRGGPGTAQHVDILGNHALLDDLLMIAAGRTLELDDQIVSAIPRIADAIDPRLAAADASSL</sequence>
<dbReference type="GO" id="GO:0008374">
    <property type="term" value="F:O-acyltransferase activity"/>
    <property type="evidence" value="ECO:0007669"/>
    <property type="project" value="InterPro"/>
</dbReference>
<evidence type="ECO:0000313" key="3">
    <source>
        <dbReference type="Proteomes" id="UP000751190"/>
    </source>
</evidence>
<dbReference type="Gene3D" id="3.40.50.1820">
    <property type="entry name" value="alpha/beta hydrolase"/>
    <property type="match status" value="1"/>
</dbReference>
<organism evidence="2 3">
    <name type="scientific">Diacronema lutheri</name>
    <name type="common">Unicellular marine alga</name>
    <name type="synonym">Monochrysis lutheri</name>
    <dbReference type="NCBI Taxonomy" id="2081491"/>
    <lineage>
        <taxon>Eukaryota</taxon>
        <taxon>Haptista</taxon>
        <taxon>Haptophyta</taxon>
        <taxon>Pavlovophyceae</taxon>
        <taxon>Pavlovales</taxon>
        <taxon>Pavlovaceae</taxon>
        <taxon>Diacronema</taxon>
    </lineage>
</organism>
<proteinExistence type="predicted"/>
<protein>
    <recommendedName>
        <fullName evidence="4">Phospholipid:diacylglycerol acyltransferase</fullName>
    </recommendedName>
</protein>
<dbReference type="InterPro" id="IPR003386">
    <property type="entry name" value="LACT/PDAT_acylTrfase"/>
</dbReference>
<name>A0A8J5XBY5_DIALT</name>
<accession>A0A8J5XBY5</accession>
<dbReference type="SUPFAM" id="SSF53474">
    <property type="entry name" value="alpha/beta-Hydrolases"/>
    <property type="match status" value="1"/>
</dbReference>
<keyword evidence="1" id="KW-0812">Transmembrane</keyword>
<dbReference type="PANTHER" id="PTHR11440">
    <property type="entry name" value="LECITHIN-CHOLESTEROL ACYLTRANSFERASE-RELATED"/>
    <property type="match status" value="1"/>
</dbReference>
<dbReference type="OMA" id="GGGSNWC"/>
<gene>
    <name evidence="2" type="ORF">KFE25_004046</name>
</gene>
<keyword evidence="1" id="KW-1133">Transmembrane helix</keyword>
<dbReference type="Pfam" id="PF02450">
    <property type="entry name" value="LCAT"/>
    <property type="match status" value="1"/>
</dbReference>
<dbReference type="AlphaFoldDB" id="A0A8J5XBY5"/>
<dbReference type="GO" id="GO:0006629">
    <property type="term" value="P:lipid metabolic process"/>
    <property type="evidence" value="ECO:0007669"/>
    <property type="project" value="InterPro"/>
</dbReference>
<evidence type="ECO:0000256" key="1">
    <source>
        <dbReference type="SAM" id="Phobius"/>
    </source>
</evidence>
<dbReference type="EMBL" id="JAGTXO010000015">
    <property type="protein sequence ID" value="KAG8463773.1"/>
    <property type="molecule type" value="Genomic_DNA"/>
</dbReference>